<keyword evidence="5" id="KW-0862">Zinc</keyword>
<comment type="caution">
    <text evidence="7">Lacks conserved residue(s) required for the propagation of feature annotation.</text>
</comment>
<dbReference type="GO" id="GO:0005615">
    <property type="term" value="C:extracellular space"/>
    <property type="evidence" value="ECO:0007669"/>
    <property type="project" value="TreeGrafter"/>
</dbReference>
<evidence type="ECO:0000256" key="6">
    <source>
        <dbReference type="ARBA" id="ARBA00023049"/>
    </source>
</evidence>
<evidence type="ECO:0000313" key="10">
    <source>
        <dbReference type="Proteomes" id="UP000276603"/>
    </source>
</evidence>
<dbReference type="EMBL" id="RBCJ01000002">
    <property type="protein sequence ID" value="RKN80977.1"/>
    <property type="molecule type" value="Genomic_DNA"/>
</dbReference>
<dbReference type="InterPro" id="IPR000834">
    <property type="entry name" value="Peptidase_M14"/>
</dbReference>
<keyword evidence="4" id="KW-0378">Hydrolase</keyword>
<keyword evidence="10" id="KW-1185">Reference proteome</keyword>
<dbReference type="SUPFAM" id="SSF53187">
    <property type="entry name" value="Zn-dependent exopeptidases"/>
    <property type="match status" value="1"/>
</dbReference>
<evidence type="ECO:0000259" key="8">
    <source>
        <dbReference type="PROSITE" id="PS52035"/>
    </source>
</evidence>
<sequence length="369" mass="41991">MSFQDLDYSNIKEKSILGRYVSHRQLAKYVNTLRKPFSVETMGLSVENRSIESITVGSGKQRILMWSQMHGNESTTTKAVLDLMNFLNSEKGESLDILQKCTLKIIPMLNPDGAEVYTRVNANKIDLNRDAKKLTQPESKLLRTVYEDFRPHYCLNLHDQRTIFNVGHTPKPATASFLAPASDEQRTITESRKKSMKLVGAIDHDLNSCISGQIGRYDDTYNANCVGDTFQALGTPTVLFEAGHFVDDYEREQTRKYIFYALVLALKNISEDGHKHFTETDYFNIPENNKQFFDILILNASAINSSFNGKDSLGILYTEVLKNGKIHFVPKIEMVGELEGYFGHQSYNCLNSNDLKLLKQQPFWEDIAN</sequence>
<evidence type="ECO:0000256" key="4">
    <source>
        <dbReference type="ARBA" id="ARBA00022801"/>
    </source>
</evidence>
<dbReference type="PROSITE" id="PS52035">
    <property type="entry name" value="PEPTIDASE_M14"/>
    <property type="match status" value="1"/>
</dbReference>
<keyword evidence="6" id="KW-0482">Metalloprotease</keyword>
<dbReference type="PANTHER" id="PTHR11705:SF143">
    <property type="entry name" value="SLL0236 PROTEIN"/>
    <property type="match status" value="1"/>
</dbReference>
<dbReference type="Proteomes" id="UP000276603">
    <property type="component" value="Unassembled WGS sequence"/>
</dbReference>
<proteinExistence type="inferred from homology"/>
<comment type="similarity">
    <text evidence="2 7">Belongs to the peptidase M14 family.</text>
</comment>
<dbReference type="GO" id="GO:0008270">
    <property type="term" value="F:zinc ion binding"/>
    <property type="evidence" value="ECO:0007669"/>
    <property type="project" value="InterPro"/>
</dbReference>
<dbReference type="GO" id="GO:0004181">
    <property type="term" value="F:metallocarboxypeptidase activity"/>
    <property type="evidence" value="ECO:0007669"/>
    <property type="project" value="InterPro"/>
</dbReference>
<feature type="domain" description="Peptidase M14" evidence="8">
    <location>
        <begin position="7"/>
        <end position="269"/>
    </location>
</feature>
<comment type="cofactor">
    <cofactor evidence="1">
        <name>Zn(2+)</name>
        <dbReference type="ChEBI" id="CHEBI:29105"/>
    </cofactor>
</comment>
<keyword evidence="3" id="KW-0645">Protease</keyword>
<dbReference type="PANTHER" id="PTHR11705">
    <property type="entry name" value="PROTEASE FAMILY M14 CARBOXYPEPTIDASE A,B"/>
    <property type="match status" value="1"/>
</dbReference>
<organism evidence="9 10">
    <name type="scientific">Ulvibacterium marinum</name>
    <dbReference type="NCBI Taxonomy" id="2419782"/>
    <lineage>
        <taxon>Bacteria</taxon>
        <taxon>Pseudomonadati</taxon>
        <taxon>Bacteroidota</taxon>
        <taxon>Flavobacteriia</taxon>
        <taxon>Flavobacteriales</taxon>
        <taxon>Flavobacteriaceae</taxon>
        <taxon>Ulvibacterium</taxon>
    </lineage>
</organism>
<protein>
    <submittedName>
        <fullName evidence="9">Peptidase M14</fullName>
    </submittedName>
</protein>
<evidence type="ECO:0000256" key="1">
    <source>
        <dbReference type="ARBA" id="ARBA00001947"/>
    </source>
</evidence>
<name>A0A3B0CBH1_9FLAO</name>
<dbReference type="Gene3D" id="3.40.630.10">
    <property type="entry name" value="Zn peptidases"/>
    <property type="match status" value="1"/>
</dbReference>
<evidence type="ECO:0000256" key="5">
    <source>
        <dbReference type="ARBA" id="ARBA00022833"/>
    </source>
</evidence>
<accession>A0A3B0CBH1</accession>
<dbReference type="OrthoDB" id="1119199at2"/>
<dbReference type="AlphaFoldDB" id="A0A3B0CBH1"/>
<evidence type="ECO:0000256" key="7">
    <source>
        <dbReference type="PROSITE-ProRule" id="PRU01379"/>
    </source>
</evidence>
<dbReference type="CDD" id="cd06239">
    <property type="entry name" value="M14-like"/>
    <property type="match status" value="1"/>
</dbReference>
<dbReference type="SMART" id="SM00631">
    <property type="entry name" value="Zn_pept"/>
    <property type="match status" value="1"/>
</dbReference>
<gene>
    <name evidence="9" type="ORF">D7Z94_08470</name>
</gene>
<dbReference type="Pfam" id="PF00246">
    <property type="entry name" value="Peptidase_M14"/>
    <property type="match status" value="1"/>
</dbReference>
<evidence type="ECO:0000313" key="9">
    <source>
        <dbReference type="EMBL" id="RKN80977.1"/>
    </source>
</evidence>
<evidence type="ECO:0000256" key="3">
    <source>
        <dbReference type="ARBA" id="ARBA00022670"/>
    </source>
</evidence>
<dbReference type="RefSeq" id="WP_120711133.1">
    <property type="nucleotide sequence ID" value="NZ_RBCJ01000002.1"/>
</dbReference>
<reference evidence="9 10" key="1">
    <citation type="submission" date="2018-10" db="EMBL/GenBank/DDBJ databases">
        <title>Ulvibacterium marinum gen. nov., sp. nov., a novel marine bacterium of the family Flavobacteriaceae, isolated from a culture of the green alga Ulva prolifera.</title>
        <authorList>
            <person name="Zhang Z."/>
        </authorList>
    </citation>
    <scope>NUCLEOTIDE SEQUENCE [LARGE SCALE GENOMIC DNA]</scope>
    <source>
        <strain evidence="9 10">CCMM003</strain>
    </source>
</reference>
<dbReference type="GO" id="GO:0006508">
    <property type="term" value="P:proteolysis"/>
    <property type="evidence" value="ECO:0007669"/>
    <property type="project" value="UniProtKB-KW"/>
</dbReference>
<comment type="caution">
    <text evidence="9">The sequence shown here is derived from an EMBL/GenBank/DDBJ whole genome shotgun (WGS) entry which is preliminary data.</text>
</comment>
<evidence type="ECO:0000256" key="2">
    <source>
        <dbReference type="ARBA" id="ARBA00005988"/>
    </source>
</evidence>